<evidence type="ECO:0000256" key="5">
    <source>
        <dbReference type="ARBA" id="ARBA00023163"/>
    </source>
</evidence>
<protein>
    <recommendedName>
        <fullName evidence="6">RNA polymerase sigma factor</fullName>
    </recommendedName>
</protein>
<dbReference type="Pfam" id="PF04545">
    <property type="entry name" value="Sigma70_r4"/>
    <property type="match status" value="1"/>
</dbReference>
<dbReference type="PANTHER" id="PTHR30376:SF3">
    <property type="entry name" value="RNA POLYMERASE SIGMA FACTOR RPOH"/>
    <property type="match status" value="1"/>
</dbReference>
<dbReference type="SUPFAM" id="SSF88946">
    <property type="entry name" value="Sigma2 domain of RNA polymerase sigma factors"/>
    <property type="match status" value="1"/>
</dbReference>
<dbReference type="PIRSF" id="PIRSF000770">
    <property type="entry name" value="RNA_pol_sigma-SigE/K"/>
    <property type="match status" value="1"/>
</dbReference>
<evidence type="ECO:0000259" key="7">
    <source>
        <dbReference type="PROSITE" id="PS00715"/>
    </source>
</evidence>
<keyword evidence="3 6" id="KW-0731">Sigma factor</keyword>
<dbReference type="RefSeq" id="WP_379906246.1">
    <property type="nucleotide sequence ID" value="NZ_JBHRTR010000049.1"/>
</dbReference>
<evidence type="ECO:0000256" key="6">
    <source>
        <dbReference type="RuleBase" id="RU362124"/>
    </source>
</evidence>
<dbReference type="PROSITE" id="PS00715">
    <property type="entry name" value="SIGMA70_1"/>
    <property type="match status" value="1"/>
</dbReference>
<comment type="caution">
    <text evidence="9">The sequence shown here is derived from an EMBL/GenBank/DDBJ whole genome shotgun (WGS) entry which is preliminary data.</text>
</comment>
<dbReference type="PRINTS" id="PR00046">
    <property type="entry name" value="SIGMA70FCT"/>
</dbReference>
<keyword evidence="5 6" id="KW-0804">Transcription</keyword>
<sequence length="295" mass="33782">MTTAVETGTTATMNRRFIANAMEQPLLTQDAEYELARRWREEEDDRAMHELVRAYMRLVVATAARFRGYGLPMSDLVQEGNVGLMQAAARFEHDRNVRFSTYASWWIRSAMQEFILRNWSIVRSGTSAGQKALFFNLRWLRARIEKTGGSLTDETRSQIAQQLNVSTADVERMAQRLSGRDHSLNDPVGEDGSEQWQDFLQDNGPTPEELTIESHDSATRGAWLREAIKDLTDREQMIITERMLQDDRATLEQLGERLGITKERVRQIESKAFEKLKTGVLRRWKDAEGPALTAA</sequence>
<keyword evidence="2 6" id="KW-0805">Transcription regulation</keyword>
<dbReference type="SUPFAM" id="SSF88659">
    <property type="entry name" value="Sigma3 and sigma4 domains of RNA polymerase sigma factors"/>
    <property type="match status" value="1"/>
</dbReference>
<dbReference type="Pfam" id="PF04542">
    <property type="entry name" value="Sigma70_r2"/>
    <property type="match status" value="1"/>
</dbReference>
<organism evidence="9 10">
    <name type="scientific">Marinibaculum pumilum</name>
    <dbReference type="NCBI Taxonomy" id="1766165"/>
    <lineage>
        <taxon>Bacteria</taxon>
        <taxon>Pseudomonadati</taxon>
        <taxon>Pseudomonadota</taxon>
        <taxon>Alphaproteobacteria</taxon>
        <taxon>Rhodospirillales</taxon>
        <taxon>Rhodospirillaceae</taxon>
        <taxon>Marinibaculum</taxon>
    </lineage>
</organism>
<dbReference type="InterPro" id="IPR050813">
    <property type="entry name" value="Sigma-70_Factor"/>
</dbReference>
<dbReference type="EMBL" id="JBHRTR010000049">
    <property type="protein sequence ID" value="MFC3230790.1"/>
    <property type="molecule type" value="Genomic_DNA"/>
</dbReference>
<proteinExistence type="inferred from homology"/>
<feature type="domain" description="RNA polymerase sigma-70" evidence="7">
    <location>
        <begin position="75"/>
        <end position="88"/>
    </location>
</feature>
<dbReference type="InterPro" id="IPR013325">
    <property type="entry name" value="RNA_pol_sigma_r2"/>
</dbReference>
<accession>A0ABV7L938</accession>
<dbReference type="CDD" id="cd06171">
    <property type="entry name" value="Sigma70_r4"/>
    <property type="match status" value="1"/>
</dbReference>
<keyword evidence="9" id="KW-0808">Transferase</keyword>
<dbReference type="NCBIfam" id="NF005143">
    <property type="entry name" value="PRK06596.1"/>
    <property type="match status" value="1"/>
</dbReference>
<comment type="function">
    <text evidence="6">Sigma factors are initiation factors that promote the attachment of RNA polymerase to specific initiation sites and are then released.</text>
</comment>
<dbReference type="PANTHER" id="PTHR30376">
    <property type="entry name" value="SIGMA FACTOR RPOH HEAT SHOCK RELATED"/>
    <property type="match status" value="1"/>
</dbReference>
<comment type="similarity">
    <text evidence="1 6">Belongs to the sigma-70 factor family.</text>
</comment>
<dbReference type="InterPro" id="IPR007627">
    <property type="entry name" value="RNA_pol_sigma70_r2"/>
</dbReference>
<dbReference type="NCBIfam" id="NF005693">
    <property type="entry name" value="PRK07500.1"/>
    <property type="match status" value="1"/>
</dbReference>
<keyword evidence="9" id="KW-0548">Nucleotidyltransferase</keyword>
<keyword evidence="4 6" id="KW-0238">DNA-binding</keyword>
<dbReference type="PROSITE" id="PS00716">
    <property type="entry name" value="SIGMA70_2"/>
    <property type="match status" value="1"/>
</dbReference>
<evidence type="ECO:0000256" key="3">
    <source>
        <dbReference type="ARBA" id="ARBA00023082"/>
    </source>
</evidence>
<gene>
    <name evidence="9" type="ORF">ACFOGJ_26335</name>
</gene>
<dbReference type="InterPro" id="IPR013324">
    <property type="entry name" value="RNA_pol_sigma_r3/r4-like"/>
</dbReference>
<name>A0ABV7L938_9PROT</name>
<reference evidence="10" key="1">
    <citation type="journal article" date="2019" name="Int. J. Syst. Evol. Microbiol.">
        <title>The Global Catalogue of Microorganisms (GCM) 10K type strain sequencing project: providing services to taxonomists for standard genome sequencing and annotation.</title>
        <authorList>
            <consortium name="The Broad Institute Genomics Platform"/>
            <consortium name="The Broad Institute Genome Sequencing Center for Infectious Disease"/>
            <person name="Wu L."/>
            <person name="Ma J."/>
        </authorList>
    </citation>
    <scope>NUCLEOTIDE SEQUENCE [LARGE SCALE GENOMIC DNA]</scope>
    <source>
        <strain evidence="10">KCTC 42964</strain>
    </source>
</reference>
<dbReference type="Proteomes" id="UP001595528">
    <property type="component" value="Unassembled WGS sequence"/>
</dbReference>
<evidence type="ECO:0000256" key="4">
    <source>
        <dbReference type="ARBA" id="ARBA00023125"/>
    </source>
</evidence>
<dbReference type="NCBIfam" id="TIGR02937">
    <property type="entry name" value="sigma70-ECF"/>
    <property type="match status" value="1"/>
</dbReference>
<evidence type="ECO:0000313" key="9">
    <source>
        <dbReference type="EMBL" id="MFC3230790.1"/>
    </source>
</evidence>
<dbReference type="Gene3D" id="1.20.140.160">
    <property type="match status" value="1"/>
</dbReference>
<evidence type="ECO:0000259" key="8">
    <source>
        <dbReference type="PROSITE" id="PS00716"/>
    </source>
</evidence>
<dbReference type="Gene3D" id="1.20.120.1810">
    <property type="match status" value="1"/>
</dbReference>
<dbReference type="GO" id="GO:0003899">
    <property type="term" value="F:DNA-directed RNA polymerase activity"/>
    <property type="evidence" value="ECO:0007669"/>
    <property type="project" value="UniProtKB-EC"/>
</dbReference>
<evidence type="ECO:0000256" key="2">
    <source>
        <dbReference type="ARBA" id="ARBA00023015"/>
    </source>
</evidence>
<keyword evidence="10" id="KW-1185">Reference proteome</keyword>
<dbReference type="InterPro" id="IPR000943">
    <property type="entry name" value="RNA_pol_sigma70"/>
</dbReference>
<evidence type="ECO:0000313" key="10">
    <source>
        <dbReference type="Proteomes" id="UP001595528"/>
    </source>
</evidence>
<dbReference type="InterPro" id="IPR007630">
    <property type="entry name" value="RNA_pol_sigma70_r4"/>
</dbReference>
<dbReference type="InterPro" id="IPR014284">
    <property type="entry name" value="RNA_pol_sigma-70_dom"/>
</dbReference>
<evidence type="ECO:0000256" key="1">
    <source>
        <dbReference type="ARBA" id="ARBA00007788"/>
    </source>
</evidence>
<feature type="domain" description="RNA polymerase sigma-70" evidence="8">
    <location>
        <begin position="250"/>
        <end position="276"/>
    </location>
</feature>